<dbReference type="AlphaFoldDB" id="A0A9P5XXL3"/>
<dbReference type="Gene3D" id="3.30.559.70">
    <property type="entry name" value="Choline/Carnitine o-acyltransferase, domain 2"/>
    <property type="match status" value="1"/>
</dbReference>
<evidence type="ECO:0000256" key="13">
    <source>
        <dbReference type="ARBA" id="ARBA00023315"/>
    </source>
</evidence>
<comment type="subcellular location">
    <subcellularLocation>
        <location evidence="2">Mitochondrion inner membrane</location>
        <topology evidence="2">Peripheral membrane protein</topology>
        <orientation evidence="2">Matrix side</orientation>
    </subcellularLocation>
    <subcellularLocation>
        <location evidence="1">Peroxisome</location>
    </subcellularLocation>
</comment>
<comment type="function">
    <text evidence="15">Carnitine acetylase is specific for short chain fatty acids. Carnitine acetylase seems to affect the flux through the pyruvate dehydrogenase complex. It may be involved as well in the transport of acetyl-CoA into mitochondria.</text>
</comment>
<name>A0A9P5XXL3_9AGAR</name>
<evidence type="ECO:0000256" key="6">
    <source>
        <dbReference type="ARBA" id="ARBA00022792"/>
    </source>
</evidence>
<evidence type="ECO:0000256" key="3">
    <source>
        <dbReference type="ARBA" id="ARBA00005232"/>
    </source>
</evidence>
<feature type="domain" description="Choline/carnitine acyltransferase" evidence="19">
    <location>
        <begin position="28"/>
        <end position="576"/>
    </location>
</feature>
<dbReference type="InterPro" id="IPR039551">
    <property type="entry name" value="Cho/carn_acyl_trans"/>
</dbReference>
<proteinExistence type="inferred from homology"/>
<evidence type="ECO:0000256" key="14">
    <source>
        <dbReference type="ARBA" id="ARBA00052702"/>
    </source>
</evidence>
<evidence type="ECO:0000313" key="20">
    <source>
        <dbReference type="EMBL" id="KAF9457441.1"/>
    </source>
</evidence>
<comment type="caution">
    <text evidence="20">The sequence shown here is derived from an EMBL/GenBank/DDBJ whole genome shotgun (WGS) entry which is preliminary data.</text>
</comment>
<evidence type="ECO:0000256" key="9">
    <source>
        <dbReference type="ARBA" id="ARBA00023098"/>
    </source>
</evidence>
<gene>
    <name evidence="20" type="ORF">BDZ94DRAFT_1240780</name>
</gene>
<organism evidence="20 21">
    <name type="scientific">Collybia nuda</name>
    <dbReference type="NCBI Taxonomy" id="64659"/>
    <lineage>
        <taxon>Eukaryota</taxon>
        <taxon>Fungi</taxon>
        <taxon>Dikarya</taxon>
        <taxon>Basidiomycota</taxon>
        <taxon>Agaricomycotina</taxon>
        <taxon>Agaricomycetes</taxon>
        <taxon>Agaricomycetidae</taxon>
        <taxon>Agaricales</taxon>
        <taxon>Tricholomatineae</taxon>
        <taxon>Clitocybaceae</taxon>
        <taxon>Collybia</taxon>
    </lineage>
</organism>
<dbReference type="FunFam" id="3.30.559.70:FF:000007">
    <property type="entry name" value="Carnitine O-acetyltransferase, mitochondrial"/>
    <property type="match status" value="1"/>
</dbReference>
<evidence type="ECO:0000256" key="16">
    <source>
        <dbReference type="ARBA" id="ARBA00066910"/>
    </source>
</evidence>
<keyword evidence="21" id="KW-1185">Reference proteome</keyword>
<feature type="active site" description="Proton acceptor" evidence="18">
    <location>
        <position position="313"/>
    </location>
</feature>
<evidence type="ECO:0000256" key="15">
    <source>
        <dbReference type="ARBA" id="ARBA00053195"/>
    </source>
</evidence>
<keyword evidence="10" id="KW-0496">Mitochondrion</keyword>
<keyword evidence="11" id="KW-0472">Membrane</keyword>
<dbReference type="Pfam" id="PF00755">
    <property type="entry name" value="Carn_acyltransf"/>
    <property type="match status" value="1"/>
</dbReference>
<dbReference type="GO" id="GO:0005777">
    <property type="term" value="C:peroxisome"/>
    <property type="evidence" value="ECO:0007669"/>
    <property type="project" value="UniProtKB-SubCell"/>
</dbReference>
<dbReference type="InterPro" id="IPR000542">
    <property type="entry name" value="Carn_acyl_trans"/>
</dbReference>
<dbReference type="OrthoDB" id="240216at2759"/>
<dbReference type="GO" id="GO:0006631">
    <property type="term" value="P:fatty acid metabolic process"/>
    <property type="evidence" value="ECO:0007669"/>
    <property type="project" value="UniProtKB-KW"/>
</dbReference>
<keyword evidence="6" id="KW-0999">Mitochondrion inner membrane</keyword>
<keyword evidence="12" id="KW-0576">Peroxisome</keyword>
<dbReference type="SUPFAM" id="SSF52777">
    <property type="entry name" value="CoA-dependent acyltransferases"/>
    <property type="match status" value="2"/>
</dbReference>
<dbReference type="GO" id="GO:0005743">
    <property type="term" value="C:mitochondrial inner membrane"/>
    <property type="evidence" value="ECO:0007669"/>
    <property type="project" value="UniProtKB-SubCell"/>
</dbReference>
<keyword evidence="5" id="KW-0808">Transferase</keyword>
<evidence type="ECO:0000259" key="19">
    <source>
        <dbReference type="Pfam" id="PF00755"/>
    </source>
</evidence>
<reference evidence="20" key="1">
    <citation type="submission" date="2020-11" db="EMBL/GenBank/DDBJ databases">
        <authorList>
            <consortium name="DOE Joint Genome Institute"/>
            <person name="Ahrendt S."/>
            <person name="Riley R."/>
            <person name="Andreopoulos W."/>
            <person name="Labutti K."/>
            <person name="Pangilinan J."/>
            <person name="Ruiz-Duenas F.J."/>
            <person name="Barrasa J.M."/>
            <person name="Sanchez-Garcia M."/>
            <person name="Camarero S."/>
            <person name="Miyauchi S."/>
            <person name="Serrano A."/>
            <person name="Linde D."/>
            <person name="Babiker R."/>
            <person name="Drula E."/>
            <person name="Ayuso-Fernandez I."/>
            <person name="Pacheco R."/>
            <person name="Padilla G."/>
            <person name="Ferreira P."/>
            <person name="Barriuso J."/>
            <person name="Kellner H."/>
            <person name="Castanera R."/>
            <person name="Alfaro M."/>
            <person name="Ramirez L."/>
            <person name="Pisabarro A.G."/>
            <person name="Kuo A."/>
            <person name="Tritt A."/>
            <person name="Lipzen A."/>
            <person name="He G."/>
            <person name="Yan M."/>
            <person name="Ng V."/>
            <person name="Cullen D."/>
            <person name="Martin F."/>
            <person name="Rosso M.-N."/>
            <person name="Henrissat B."/>
            <person name="Hibbett D."/>
            <person name="Martinez A.T."/>
            <person name="Grigoriev I.V."/>
        </authorList>
    </citation>
    <scope>NUCLEOTIDE SEQUENCE</scope>
    <source>
        <strain evidence="20">CBS 247.69</strain>
    </source>
</reference>
<keyword evidence="8" id="KW-0809">Transit peptide</keyword>
<evidence type="ECO:0000256" key="1">
    <source>
        <dbReference type="ARBA" id="ARBA00004275"/>
    </source>
</evidence>
<dbReference type="PANTHER" id="PTHR22589:SF103">
    <property type="entry name" value="CARNITINE O-ACETYL-TRANSFERASE, ISOFORM A-RELATED"/>
    <property type="match status" value="1"/>
</dbReference>
<dbReference type="Gene3D" id="3.30.559.10">
    <property type="entry name" value="Chloramphenicol acetyltransferase-like domain"/>
    <property type="match status" value="1"/>
</dbReference>
<evidence type="ECO:0000256" key="11">
    <source>
        <dbReference type="ARBA" id="ARBA00023136"/>
    </source>
</evidence>
<evidence type="ECO:0000256" key="10">
    <source>
        <dbReference type="ARBA" id="ARBA00023128"/>
    </source>
</evidence>
<keyword evidence="4" id="KW-0813">Transport</keyword>
<dbReference type="PANTHER" id="PTHR22589">
    <property type="entry name" value="CARNITINE O-ACYLTRANSFERASE"/>
    <property type="match status" value="1"/>
</dbReference>
<comment type="similarity">
    <text evidence="3">Belongs to the carnitine/choline acetyltransferase family.</text>
</comment>
<accession>A0A9P5XXL3</accession>
<dbReference type="EC" id="2.3.1.7" evidence="16"/>
<keyword evidence="9" id="KW-0443">Lipid metabolism</keyword>
<sequence>MPARRTHTYSEDPSAPPMLRYQASLPPLPVPSLSSTLAKYIETVEPLLTPAQLAHTKKSADEFLASPIAATLQARLLERAAAEGDNWLSKWWNEVAYMGYRDPVVVFVSYFFVHVQDRRRTNGPQAAAALIKAMLPFREMVVSGKLEPEKIRGAPLCMDSYKWLYPTIPSDTARAFPASENNHIIVLRKNRFFVVPLAVAGREISAPELEAQFKQIIAAAGPTPASTPLGALTSDNRDNWTHAREALVKNPANAALLQKIESAMIVVCLDDTAPVTRDDVSWETWVGNGRNRWYDKHQLIVYENGRSGFLGEHSCMDGTPTLRMNEFVLATLGAGKVDLGPVENGNRQAPKAEELVFAVDDTVKGLVRDAESRFDTLVGAHDLHVLHYEAYGKSLMKKHKLSPDAWAQLVKQLAFDKMYGRPAVTYESAQTRKFKLGRTEVIRSVSNEGKAWVEAMRAGRQDPIHLRTLFQRAVSRHMQYSAWAADGQGVDRHLFGLKKSLQPGEEVPALYKDETFTKSSHWELSTSQLSSQWFDGWGYGEVVPDGYGLSYAIGDNYIRWTVTSLKKGSKELAHYLAEAATEVRDMMEAARKMDEKKETGEGAGRAKL</sequence>
<evidence type="ECO:0000256" key="5">
    <source>
        <dbReference type="ARBA" id="ARBA00022679"/>
    </source>
</evidence>
<evidence type="ECO:0000256" key="12">
    <source>
        <dbReference type="ARBA" id="ARBA00023140"/>
    </source>
</evidence>
<dbReference type="Proteomes" id="UP000807353">
    <property type="component" value="Unassembled WGS sequence"/>
</dbReference>
<evidence type="ECO:0000256" key="2">
    <source>
        <dbReference type="ARBA" id="ARBA00004443"/>
    </source>
</evidence>
<protein>
    <recommendedName>
        <fullName evidence="17">Carnitine O-acetyltransferase, mitochondrial</fullName>
        <ecNumber evidence="16">2.3.1.7</ecNumber>
    </recommendedName>
</protein>
<dbReference type="EMBL" id="MU150371">
    <property type="protein sequence ID" value="KAF9457441.1"/>
    <property type="molecule type" value="Genomic_DNA"/>
</dbReference>
<dbReference type="GO" id="GO:0009437">
    <property type="term" value="P:carnitine metabolic process"/>
    <property type="evidence" value="ECO:0007669"/>
    <property type="project" value="TreeGrafter"/>
</dbReference>
<dbReference type="PROSITE" id="PS00439">
    <property type="entry name" value="ACYLTRANSF_C_1"/>
    <property type="match status" value="1"/>
</dbReference>
<dbReference type="GO" id="GO:0004092">
    <property type="term" value="F:carnitine O-acetyltransferase activity"/>
    <property type="evidence" value="ECO:0007669"/>
    <property type="project" value="UniProtKB-EC"/>
</dbReference>
<keyword evidence="7" id="KW-0276">Fatty acid metabolism</keyword>
<evidence type="ECO:0000256" key="17">
    <source>
        <dbReference type="ARBA" id="ARBA00073438"/>
    </source>
</evidence>
<dbReference type="InterPro" id="IPR042231">
    <property type="entry name" value="Cho/carn_acyl_trans_2"/>
</dbReference>
<evidence type="ECO:0000256" key="8">
    <source>
        <dbReference type="ARBA" id="ARBA00022946"/>
    </source>
</evidence>
<evidence type="ECO:0000313" key="21">
    <source>
        <dbReference type="Proteomes" id="UP000807353"/>
    </source>
</evidence>
<keyword evidence="13 20" id="KW-0012">Acyltransferase</keyword>
<evidence type="ECO:0000256" key="7">
    <source>
        <dbReference type="ARBA" id="ARBA00022832"/>
    </source>
</evidence>
<evidence type="ECO:0000256" key="4">
    <source>
        <dbReference type="ARBA" id="ARBA00022448"/>
    </source>
</evidence>
<comment type="catalytic activity">
    <reaction evidence="14">
        <text>(R)-carnitine + acetyl-CoA = O-acetyl-(R)-carnitine + CoA</text>
        <dbReference type="Rhea" id="RHEA:21136"/>
        <dbReference type="ChEBI" id="CHEBI:16347"/>
        <dbReference type="ChEBI" id="CHEBI:57287"/>
        <dbReference type="ChEBI" id="CHEBI:57288"/>
        <dbReference type="ChEBI" id="CHEBI:57589"/>
        <dbReference type="EC" id="2.3.1.7"/>
    </reaction>
</comment>
<dbReference type="InterPro" id="IPR023213">
    <property type="entry name" value="CAT-like_dom_sf"/>
</dbReference>
<evidence type="ECO:0000256" key="18">
    <source>
        <dbReference type="PIRSR" id="PIRSR600542-1"/>
    </source>
</evidence>